<dbReference type="AlphaFoldDB" id="A0A5E4XNX1"/>
<dbReference type="PROSITE" id="PS51257">
    <property type="entry name" value="PROKAR_LIPOPROTEIN"/>
    <property type="match status" value="1"/>
</dbReference>
<organism evidence="2 3">
    <name type="scientific">Pandoraea pneumonica</name>
    <dbReference type="NCBI Taxonomy" id="2508299"/>
    <lineage>
        <taxon>Bacteria</taxon>
        <taxon>Pseudomonadati</taxon>
        <taxon>Pseudomonadota</taxon>
        <taxon>Betaproteobacteria</taxon>
        <taxon>Burkholderiales</taxon>
        <taxon>Burkholderiaceae</taxon>
        <taxon>Pandoraea</taxon>
    </lineage>
</organism>
<dbReference type="Gene3D" id="3.40.50.1820">
    <property type="entry name" value="alpha/beta hydrolase"/>
    <property type="match status" value="1"/>
</dbReference>
<feature type="chain" id="PRO_5022914879" description="Alpha/beta hydrolase" evidence="1">
    <location>
        <begin position="19"/>
        <end position="393"/>
    </location>
</feature>
<dbReference type="Proteomes" id="UP000366945">
    <property type="component" value="Unassembled WGS sequence"/>
</dbReference>
<accession>A0A5E4XNX1</accession>
<evidence type="ECO:0000256" key="1">
    <source>
        <dbReference type="SAM" id="SignalP"/>
    </source>
</evidence>
<gene>
    <name evidence="2" type="ORF">PPN31114_03995</name>
</gene>
<evidence type="ECO:0008006" key="4">
    <source>
        <dbReference type="Google" id="ProtNLM"/>
    </source>
</evidence>
<dbReference type="GeneID" id="300405988"/>
<keyword evidence="1" id="KW-0732">Signal</keyword>
<proteinExistence type="predicted"/>
<reference evidence="2 3" key="1">
    <citation type="submission" date="2019-08" db="EMBL/GenBank/DDBJ databases">
        <authorList>
            <person name="Peeters C."/>
        </authorList>
    </citation>
    <scope>NUCLEOTIDE SEQUENCE [LARGE SCALE GENOMIC DNA]</scope>
    <source>
        <strain evidence="2 3">LMG 31114</strain>
    </source>
</reference>
<evidence type="ECO:0000313" key="3">
    <source>
        <dbReference type="Proteomes" id="UP000366945"/>
    </source>
</evidence>
<dbReference type="SUPFAM" id="SSF53474">
    <property type="entry name" value="alpha/beta-Hydrolases"/>
    <property type="match status" value="1"/>
</dbReference>
<dbReference type="RefSeq" id="WP_150681235.1">
    <property type="nucleotide sequence ID" value="NZ_CABPSK010000004.1"/>
</dbReference>
<dbReference type="Pfam" id="PF05990">
    <property type="entry name" value="DUF900"/>
    <property type="match status" value="1"/>
</dbReference>
<dbReference type="EMBL" id="CABPSK010000004">
    <property type="protein sequence ID" value="VVE37835.1"/>
    <property type="molecule type" value="Genomic_DNA"/>
</dbReference>
<keyword evidence="3" id="KW-1185">Reference proteome</keyword>
<name>A0A5E4XNX1_9BURK</name>
<sequence length="393" mass="42300">MKRGWGLGGVLTSALLLAACTLPGVTTDKTLSAVGYLPPTTGEIPLKTGPTAQTFDYPVMFGTTRKALPAGAGFSDDRDEALHYGRVFVTIPKNHRTGSLGSTLGTVMGTDPKLTVSRFESVQSEAQFLALAQRALQPVTGPENGYVVVFIHGYNNSFNAAALRAAQLGADLDIPANNMFMFSWAARSDVIKYTFDEATVDASEVYFRSFLNTVAQAAHGRKIHIVAHSMGNRALLRVIASGVNAVSSDRGIRFGQIILAAADVDRDLFAQLGPNYLKVADRTTVYLSPYDFAVAASSHVHDYPRVGCGTAPQVIVPGIDNVVSNLPDDFPSHAYFAETLPLLTDIKNLMLRNTPARSGDKWRWANGYWTVGGDANSAKVVCRTRNTLMPAAR</sequence>
<dbReference type="InterPro" id="IPR029058">
    <property type="entry name" value="AB_hydrolase_fold"/>
</dbReference>
<protein>
    <recommendedName>
        <fullName evidence="4">Alpha/beta hydrolase</fullName>
    </recommendedName>
</protein>
<dbReference type="PANTHER" id="PTHR36513">
    <property type="entry name" value="ABC TRANSMEMBRANE TYPE-1 DOMAIN-CONTAINING PROTEIN"/>
    <property type="match status" value="1"/>
</dbReference>
<dbReference type="PANTHER" id="PTHR36513:SF1">
    <property type="entry name" value="TRANSMEMBRANE PROTEIN"/>
    <property type="match status" value="1"/>
</dbReference>
<dbReference type="InterPro" id="IPR010297">
    <property type="entry name" value="DUF900_hydrolase"/>
</dbReference>
<evidence type="ECO:0000313" key="2">
    <source>
        <dbReference type="EMBL" id="VVE37835.1"/>
    </source>
</evidence>
<dbReference type="OrthoDB" id="9797755at2"/>
<feature type="signal peptide" evidence="1">
    <location>
        <begin position="1"/>
        <end position="18"/>
    </location>
</feature>